<dbReference type="InParanoid" id="A0A401GJU1"/>
<dbReference type="Pfam" id="PF24626">
    <property type="entry name" value="SH3_Tf2-1"/>
    <property type="match status" value="1"/>
</dbReference>
<gene>
    <name evidence="2" type="ORF">SCP_0408060</name>
</gene>
<evidence type="ECO:0000313" key="2">
    <source>
        <dbReference type="EMBL" id="GBE82422.1"/>
    </source>
</evidence>
<name>A0A401GJU1_9APHY</name>
<protein>
    <submittedName>
        <fullName evidence="2">Transposon Ty3-G Gag-Pol polyprotein</fullName>
    </submittedName>
</protein>
<dbReference type="GeneID" id="38779339"/>
<dbReference type="RefSeq" id="XP_027613335.1">
    <property type="nucleotide sequence ID" value="XM_027757534.1"/>
</dbReference>
<accession>A0A401GJU1</accession>
<dbReference type="Proteomes" id="UP000287166">
    <property type="component" value="Unassembled WGS sequence"/>
</dbReference>
<feature type="domain" description="Tf2-1-like SH3-like" evidence="1">
    <location>
        <begin position="85"/>
        <end position="151"/>
    </location>
</feature>
<dbReference type="EMBL" id="BFAD01000004">
    <property type="protein sequence ID" value="GBE82422.1"/>
    <property type="molecule type" value="Genomic_DNA"/>
</dbReference>
<dbReference type="AlphaFoldDB" id="A0A401GJU1"/>
<organism evidence="2 3">
    <name type="scientific">Sparassis crispa</name>
    <dbReference type="NCBI Taxonomy" id="139825"/>
    <lineage>
        <taxon>Eukaryota</taxon>
        <taxon>Fungi</taxon>
        <taxon>Dikarya</taxon>
        <taxon>Basidiomycota</taxon>
        <taxon>Agaricomycotina</taxon>
        <taxon>Agaricomycetes</taxon>
        <taxon>Polyporales</taxon>
        <taxon>Sparassidaceae</taxon>
        <taxon>Sparassis</taxon>
    </lineage>
</organism>
<evidence type="ECO:0000259" key="1">
    <source>
        <dbReference type="Pfam" id="PF24626"/>
    </source>
</evidence>
<proteinExistence type="predicted"/>
<keyword evidence="3" id="KW-1185">Reference proteome</keyword>
<dbReference type="STRING" id="139825.A0A401GJU1"/>
<comment type="caution">
    <text evidence="2">The sequence shown here is derived from an EMBL/GenBank/DDBJ whole genome shotgun (WGS) entry which is preliminary data.</text>
</comment>
<dbReference type="InterPro" id="IPR056924">
    <property type="entry name" value="SH3_Tf2-1"/>
</dbReference>
<evidence type="ECO:0000313" key="3">
    <source>
        <dbReference type="Proteomes" id="UP000287166"/>
    </source>
</evidence>
<sequence>MNTVNNSIGFSPFQLKTGHSPYLVPPFSQVLLVDDTSDEATRAAELFTCLNTDIMEAKDNLFLVKVNQAALANRSRSEEVSYVVGDKVMLSTFHRRCDYMERSDNHVAKFMVRYDSPYKVLHSYPKFSAYTLDLPASTNIFPTFHTSLLKPSLKNDPNLFPLRQHSQPGPIITTDGAEEWEVESIIDHCPRGHGF</sequence>
<dbReference type="OrthoDB" id="2797467at2759"/>
<reference evidence="2 3" key="1">
    <citation type="journal article" date="2018" name="Sci. Rep.">
        <title>Genome sequence of the cauliflower mushroom Sparassis crispa (Hanabiratake) and its association with beneficial usage.</title>
        <authorList>
            <person name="Kiyama R."/>
            <person name="Furutani Y."/>
            <person name="Kawaguchi K."/>
            <person name="Nakanishi T."/>
        </authorList>
    </citation>
    <scope>NUCLEOTIDE SEQUENCE [LARGE SCALE GENOMIC DNA]</scope>
</reference>